<gene>
    <name evidence="2" type="ORF">SAMN06265350_11040</name>
</gene>
<dbReference type="EMBL" id="FXSZ01000010">
    <property type="protein sequence ID" value="SMO77867.1"/>
    <property type="molecule type" value="Genomic_DNA"/>
</dbReference>
<reference evidence="2 3" key="1">
    <citation type="submission" date="2017-05" db="EMBL/GenBank/DDBJ databases">
        <authorList>
            <person name="Varghese N."/>
            <person name="Submissions S."/>
        </authorList>
    </citation>
    <scope>NUCLEOTIDE SEQUENCE [LARGE SCALE GENOMIC DNA]</scope>
    <source>
        <strain evidence="2 3">DSM 21342</strain>
    </source>
</reference>
<sequence length="278" mass="33055">MLVKNTFGCSAVLGRHKRKSLFIQPFTGSTLDRKKQEKKEPKKEIIKEPIEKKEAEPRVMSSRTKSKIRKKLFALAQLYKRLTFVTLTFVNKVDDRTGVTILRRFLDNMKKRSKDFQYLWVAERQNKNTVFEGNIHFHLITKKHWNIEKTWKYWLELQAKHGVTPRDENYKPSSAFDVKSISTKNPKQVGTYLTKYITKNSEGFDCQVWNCSKKISALYTDFYSDYSFWENIYKVKKDEIKEIALEYCNLHIIPLDKTTIRFYDRLGRKNKTVIQNLN</sequence>
<evidence type="ECO:0000313" key="3">
    <source>
        <dbReference type="Proteomes" id="UP000315971"/>
    </source>
</evidence>
<dbReference type="AlphaFoldDB" id="A0A521E1L4"/>
<dbReference type="RefSeq" id="WP_142604522.1">
    <property type="nucleotide sequence ID" value="NZ_FXSZ01000010.1"/>
</dbReference>
<organism evidence="2 3">
    <name type="scientific">Solitalea koreensis</name>
    <dbReference type="NCBI Taxonomy" id="543615"/>
    <lineage>
        <taxon>Bacteria</taxon>
        <taxon>Pseudomonadati</taxon>
        <taxon>Bacteroidota</taxon>
        <taxon>Sphingobacteriia</taxon>
        <taxon>Sphingobacteriales</taxon>
        <taxon>Sphingobacteriaceae</taxon>
        <taxon>Solitalea</taxon>
    </lineage>
</organism>
<dbReference type="Proteomes" id="UP000315971">
    <property type="component" value="Unassembled WGS sequence"/>
</dbReference>
<protein>
    <recommendedName>
        <fullName evidence="1">Replication-associated protein ORF2/G2P domain-containing protein</fullName>
    </recommendedName>
</protein>
<accession>A0A521E1L4</accession>
<proteinExistence type="predicted"/>
<name>A0A521E1L4_9SPHI</name>
<evidence type="ECO:0000313" key="2">
    <source>
        <dbReference type="EMBL" id="SMO77867.1"/>
    </source>
</evidence>
<dbReference type="InterPro" id="IPR056906">
    <property type="entry name" value="ORF2/G2P_dom"/>
</dbReference>
<dbReference type="OrthoDB" id="738315at2"/>
<evidence type="ECO:0000259" key="1">
    <source>
        <dbReference type="Pfam" id="PF23343"/>
    </source>
</evidence>
<dbReference type="Pfam" id="PF23343">
    <property type="entry name" value="REP_ORF2-G2P"/>
    <property type="match status" value="1"/>
</dbReference>
<keyword evidence="3" id="KW-1185">Reference proteome</keyword>
<feature type="domain" description="Replication-associated protein ORF2/G2P" evidence="1">
    <location>
        <begin position="83"/>
        <end position="200"/>
    </location>
</feature>